<feature type="chain" id="PRO_5017062672" description="Streptomyces killer toxin-like beta/gamma crystallin domain-containing protein" evidence="1">
    <location>
        <begin position="25"/>
        <end position="130"/>
    </location>
</feature>
<dbReference type="AlphaFoldDB" id="A0A344L1A8"/>
<protein>
    <recommendedName>
        <fullName evidence="4">Streptomyces killer toxin-like beta/gamma crystallin domain-containing protein</fullName>
    </recommendedName>
</protein>
<name>A0A344L1A8_9PSEU</name>
<evidence type="ECO:0000256" key="1">
    <source>
        <dbReference type="SAM" id="SignalP"/>
    </source>
</evidence>
<dbReference type="Proteomes" id="UP000250434">
    <property type="component" value="Chromosome"/>
</dbReference>
<dbReference type="EMBL" id="CP015163">
    <property type="protein sequence ID" value="AXB41832.1"/>
    <property type="molecule type" value="Genomic_DNA"/>
</dbReference>
<dbReference type="OrthoDB" id="3635599at2"/>
<keyword evidence="1" id="KW-0732">Signal</keyword>
<feature type="signal peptide" evidence="1">
    <location>
        <begin position="1"/>
        <end position="24"/>
    </location>
</feature>
<sequence length="130" mass="13845">MRKILAALVLTAGCLGIGVVPAQAAATPAAACAIANPYLKVTHWGSEGGFHTYCHERRYVAATTAFYDSAGNLLITMGGRTLIHADGQWHWIWANTPWGGVWQPVARGCLTISLDNPGGPLLHQHCANVQ</sequence>
<keyword evidence="3" id="KW-1185">Reference proteome</keyword>
<accession>A0A344L1A8</accession>
<dbReference type="KEGG" id="aab:A4R43_04220"/>
<dbReference type="RefSeq" id="WP_113691095.1">
    <property type="nucleotide sequence ID" value="NZ_CP015163.1"/>
</dbReference>
<evidence type="ECO:0008006" key="4">
    <source>
        <dbReference type="Google" id="ProtNLM"/>
    </source>
</evidence>
<evidence type="ECO:0000313" key="2">
    <source>
        <dbReference type="EMBL" id="AXB41832.1"/>
    </source>
</evidence>
<reference evidence="2 3" key="1">
    <citation type="submission" date="2016-04" db="EMBL/GenBank/DDBJ databases">
        <title>Complete genome sequence and analysis of deep-sea sediment isolate, Amycolatopsis sp. WP1.</title>
        <authorList>
            <person name="Wang H."/>
            <person name="Chen S."/>
            <person name="Wu Q."/>
        </authorList>
    </citation>
    <scope>NUCLEOTIDE SEQUENCE [LARGE SCALE GENOMIC DNA]</scope>
    <source>
        <strain evidence="2 3">WP1</strain>
    </source>
</reference>
<evidence type="ECO:0000313" key="3">
    <source>
        <dbReference type="Proteomes" id="UP000250434"/>
    </source>
</evidence>
<proteinExistence type="predicted"/>
<organism evidence="2 3">
    <name type="scientific">Amycolatopsis albispora</name>
    <dbReference type="NCBI Taxonomy" id="1804986"/>
    <lineage>
        <taxon>Bacteria</taxon>
        <taxon>Bacillati</taxon>
        <taxon>Actinomycetota</taxon>
        <taxon>Actinomycetes</taxon>
        <taxon>Pseudonocardiales</taxon>
        <taxon>Pseudonocardiaceae</taxon>
        <taxon>Amycolatopsis</taxon>
    </lineage>
</organism>
<gene>
    <name evidence="2" type="ORF">A4R43_04220</name>
</gene>